<gene>
    <name evidence="3" type="ORF">DL546_009664</name>
</gene>
<evidence type="ECO:0000313" key="3">
    <source>
        <dbReference type="EMBL" id="RKU49004.1"/>
    </source>
</evidence>
<name>A0A420YM99_9PEZI</name>
<evidence type="ECO:0000259" key="2">
    <source>
        <dbReference type="SMART" id="SM01111"/>
    </source>
</evidence>
<dbReference type="SMART" id="SM01111">
    <property type="entry name" value="CVNH"/>
    <property type="match status" value="1"/>
</dbReference>
<reference evidence="3 4" key="1">
    <citation type="submission" date="2018-08" db="EMBL/GenBank/DDBJ databases">
        <title>Draft genome of the lignicolous fungus Coniochaeta pulveracea.</title>
        <authorList>
            <person name="Borstlap C.J."/>
            <person name="De Witt R.N."/>
            <person name="Botha A."/>
            <person name="Volschenk H."/>
        </authorList>
    </citation>
    <scope>NUCLEOTIDE SEQUENCE [LARGE SCALE GENOMIC DNA]</scope>
    <source>
        <strain evidence="3 4">CAB683</strain>
    </source>
</reference>
<evidence type="ECO:0000256" key="1">
    <source>
        <dbReference type="SAM" id="SignalP"/>
    </source>
</evidence>
<dbReference type="Pfam" id="PF08881">
    <property type="entry name" value="CVNH"/>
    <property type="match status" value="1"/>
</dbReference>
<accession>A0A420YM99</accession>
<dbReference type="AlphaFoldDB" id="A0A420YM99"/>
<feature type="signal peptide" evidence="1">
    <location>
        <begin position="1"/>
        <end position="27"/>
    </location>
</feature>
<dbReference type="OrthoDB" id="2947935at2759"/>
<dbReference type="InterPro" id="IPR036673">
    <property type="entry name" value="Cyanovirin-N_sf"/>
</dbReference>
<dbReference type="InterPro" id="IPR011058">
    <property type="entry name" value="Cyanovirin-N"/>
</dbReference>
<organism evidence="3 4">
    <name type="scientific">Coniochaeta pulveracea</name>
    <dbReference type="NCBI Taxonomy" id="177199"/>
    <lineage>
        <taxon>Eukaryota</taxon>
        <taxon>Fungi</taxon>
        <taxon>Dikarya</taxon>
        <taxon>Ascomycota</taxon>
        <taxon>Pezizomycotina</taxon>
        <taxon>Sordariomycetes</taxon>
        <taxon>Sordariomycetidae</taxon>
        <taxon>Coniochaetales</taxon>
        <taxon>Coniochaetaceae</taxon>
        <taxon>Coniochaeta</taxon>
    </lineage>
</organism>
<dbReference type="EMBL" id="QVQW01000003">
    <property type="protein sequence ID" value="RKU49004.1"/>
    <property type="molecule type" value="Genomic_DNA"/>
</dbReference>
<dbReference type="Proteomes" id="UP000275385">
    <property type="component" value="Unassembled WGS sequence"/>
</dbReference>
<comment type="caution">
    <text evidence="3">The sequence shown here is derived from an EMBL/GenBank/DDBJ whole genome shotgun (WGS) entry which is preliminary data.</text>
</comment>
<dbReference type="Gene3D" id="2.30.60.10">
    <property type="entry name" value="Cyanovirin-N"/>
    <property type="match status" value="1"/>
</dbReference>
<evidence type="ECO:0000313" key="4">
    <source>
        <dbReference type="Proteomes" id="UP000275385"/>
    </source>
</evidence>
<feature type="chain" id="PRO_5019498616" description="Cyanovirin-N domain-containing protein" evidence="1">
    <location>
        <begin position="28"/>
        <end position="166"/>
    </location>
</feature>
<protein>
    <recommendedName>
        <fullName evidence="2">Cyanovirin-N domain-containing protein</fullName>
    </recommendedName>
</protein>
<proteinExistence type="predicted"/>
<dbReference type="SUPFAM" id="SSF51322">
    <property type="entry name" value="Cyanovirin-N"/>
    <property type="match status" value="1"/>
</dbReference>
<keyword evidence="4" id="KW-1185">Reference proteome</keyword>
<dbReference type="STRING" id="177199.A0A420YM99"/>
<feature type="domain" description="Cyanovirin-N" evidence="2">
    <location>
        <begin position="44"/>
        <end position="147"/>
    </location>
</feature>
<sequence length="166" mass="18144">MLSPSSRFTACVLHLAILVAQIKDSTAAALPETTVRQITDTGCCFAKNCEDWALQSDGRTVHGTCWDKIDQRHWYEVRSALDLTQCVTNRFGILAPSSPGGFDMSCRDCTLSGTVLSCQCSTPQTSAVQTSLDLNGFVTDDQGRLRCFNYQAPIISRRAVALSDLE</sequence>
<keyword evidence="1" id="KW-0732">Signal</keyword>